<dbReference type="PANTHER" id="PTHR43827">
    <property type="entry name" value="2,5-DIKETO-D-GLUCONIC ACID REDUCTASE"/>
    <property type="match status" value="1"/>
</dbReference>
<evidence type="ECO:0000256" key="2">
    <source>
        <dbReference type="ARBA" id="ARBA00023002"/>
    </source>
</evidence>
<evidence type="ECO:0000256" key="1">
    <source>
        <dbReference type="ARBA" id="ARBA00007905"/>
    </source>
</evidence>
<dbReference type="InterPro" id="IPR018170">
    <property type="entry name" value="Aldo/ket_reductase_CS"/>
</dbReference>
<dbReference type="PROSITE" id="PS00062">
    <property type="entry name" value="ALDOKETO_REDUCTASE_2"/>
    <property type="match status" value="1"/>
</dbReference>
<evidence type="ECO:0000256" key="3">
    <source>
        <dbReference type="PIRSR" id="PIRSR000097-1"/>
    </source>
</evidence>
<dbReference type="SUPFAM" id="SSF51430">
    <property type="entry name" value="NAD(P)-linked oxidoreductase"/>
    <property type="match status" value="1"/>
</dbReference>
<feature type="binding site" evidence="4">
    <location>
        <position position="119"/>
    </location>
    <ligand>
        <name>substrate</name>
    </ligand>
</feature>
<evidence type="ECO:0000313" key="7">
    <source>
        <dbReference type="EMBL" id="PTD10859.1"/>
    </source>
</evidence>
<dbReference type="Proteomes" id="UP000241587">
    <property type="component" value="Unassembled WGS sequence"/>
</dbReference>
<dbReference type="FunFam" id="3.20.20.100:FF:000015">
    <property type="entry name" value="Oxidoreductase, aldo/keto reductase family"/>
    <property type="match status" value="1"/>
</dbReference>
<dbReference type="PRINTS" id="PR00069">
    <property type="entry name" value="ALDKETRDTASE"/>
</dbReference>
<sequence>MTFRMTSKLALSSTKKLNSGYQIPLLGYGVYQVPKDQASDVCKKALEIGCRHIDSASGYYNQGPSAAGIQAAGVPREEVFFTTKILTRQFPLNYENAHKQVDIALDETKLDYLDLVLIHAPYGGSDARKGAWKALVECVEAGKVRSLGVSNYGVHHLDELEAYIKELETERGGAGKGGVISVGQWEVHPWMTRPDIVKWCQDRNIAVEAYCPIVRGERFDDPKVKALAEKYGKSPAQILLRWSLQRGYVPLVKSVTPSRILENTQLYDFELTEEEVEDLATTDYSPCAWDPTVEPLEK</sequence>
<dbReference type="CDD" id="cd19071">
    <property type="entry name" value="AKR_AKR1-5-like"/>
    <property type="match status" value="1"/>
</dbReference>
<evidence type="ECO:0000259" key="6">
    <source>
        <dbReference type="Pfam" id="PF00248"/>
    </source>
</evidence>
<dbReference type="Gene3D" id="3.20.20.100">
    <property type="entry name" value="NADP-dependent oxidoreductase domain"/>
    <property type="match status" value="1"/>
</dbReference>
<organism evidence="7 8">
    <name type="scientific">Fusarium culmorum</name>
    <dbReference type="NCBI Taxonomy" id="5516"/>
    <lineage>
        <taxon>Eukaryota</taxon>
        <taxon>Fungi</taxon>
        <taxon>Dikarya</taxon>
        <taxon>Ascomycota</taxon>
        <taxon>Pezizomycotina</taxon>
        <taxon>Sordariomycetes</taxon>
        <taxon>Hypocreomycetidae</taxon>
        <taxon>Hypocreales</taxon>
        <taxon>Nectriaceae</taxon>
        <taxon>Fusarium</taxon>
    </lineage>
</organism>
<protein>
    <submittedName>
        <fullName evidence="7">Putative oxidoreductase C2F3.05c</fullName>
    </submittedName>
</protein>
<dbReference type="InterPro" id="IPR020471">
    <property type="entry name" value="AKR"/>
</dbReference>
<feature type="domain" description="NADP-dependent oxidoreductase" evidence="6">
    <location>
        <begin position="32"/>
        <end position="279"/>
    </location>
</feature>
<feature type="site" description="Lowers pKa of active site Tyr" evidence="5">
    <location>
        <position position="84"/>
    </location>
</feature>
<dbReference type="AlphaFoldDB" id="A0A2T4H4X4"/>
<evidence type="ECO:0000313" key="8">
    <source>
        <dbReference type="Proteomes" id="UP000241587"/>
    </source>
</evidence>
<dbReference type="PIRSF" id="PIRSF000097">
    <property type="entry name" value="AKR"/>
    <property type="match status" value="1"/>
</dbReference>
<dbReference type="OMA" id="FMTMKAA"/>
<dbReference type="PROSITE" id="PS00063">
    <property type="entry name" value="ALDOKETO_REDUCTASE_3"/>
    <property type="match status" value="1"/>
</dbReference>
<comment type="similarity">
    <text evidence="1">Belongs to the aldo/keto reductase family.</text>
</comment>
<dbReference type="OrthoDB" id="416253at2759"/>
<dbReference type="PANTHER" id="PTHR43827:SF13">
    <property type="entry name" value="ALDO_KETO REDUCTASE FAMILY PROTEIN"/>
    <property type="match status" value="1"/>
</dbReference>
<dbReference type="InterPro" id="IPR023210">
    <property type="entry name" value="NADP_OxRdtase_dom"/>
</dbReference>
<gene>
    <name evidence="7" type="ORF">FCULG_00011590</name>
</gene>
<dbReference type="Pfam" id="PF00248">
    <property type="entry name" value="Aldo_ket_red"/>
    <property type="match status" value="1"/>
</dbReference>
<evidence type="ECO:0000256" key="4">
    <source>
        <dbReference type="PIRSR" id="PIRSR000097-2"/>
    </source>
</evidence>
<proteinExistence type="inferred from homology"/>
<dbReference type="EMBL" id="PVEM01000002">
    <property type="protein sequence ID" value="PTD10859.1"/>
    <property type="molecule type" value="Genomic_DNA"/>
</dbReference>
<keyword evidence="2" id="KW-0560">Oxidoreductase</keyword>
<name>A0A2T4H4X4_FUSCU</name>
<feature type="active site" description="Proton donor" evidence="3">
    <location>
        <position position="59"/>
    </location>
</feature>
<keyword evidence="8" id="KW-1185">Reference proteome</keyword>
<dbReference type="GO" id="GO:0016491">
    <property type="term" value="F:oxidoreductase activity"/>
    <property type="evidence" value="ECO:0007669"/>
    <property type="project" value="UniProtKB-KW"/>
</dbReference>
<dbReference type="InterPro" id="IPR036812">
    <property type="entry name" value="NAD(P)_OxRdtase_dom_sf"/>
</dbReference>
<accession>A0A2T4H4X4</accession>
<reference evidence="7 8" key="1">
    <citation type="submission" date="2018-02" db="EMBL/GenBank/DDBJ databases">
        <title>Fusarium culmorum secondary metabolites in fungal-bacterial-plant interactions.</title>
        <authorList>
            <person name="Schmidt R."/>
        </authorList>
    </citation>
    <scope>NUCLEOTIDE SEQUENCE [LARGE SCALE GENOMIC DNA]</scope>
    <source>
        <strain evidence="7 8">PV</strain>
    </source>
</reference>
<comment type="caution">
    <text evidence="7">The sequence shown here is derived from an EMBL/GenBank/DDBJ whole genome shotgun (WGS) entry which is preliminary data.</text>
</comment>
<evidence type="ECO:0000256" key="5">
    <source>
        <dbReference type="PIRSR" id="PIRSR000097-3"/>
    </source>
</evidence>